<dbReference type="Proteomes" id="UP001501004">
    <property type="component" value="Unassembled WGS sequence"/>
</dbReference>
<keyword evidence="1" id="KW-1133">Transmembrane helix</keyword>
<feature type="transmembrane region" description="Helical" evidence="1">
    <location>
        <begin position="36"/>
        <end position="55"/>
    </location>
</feature>
<sequence length="739" mass="79045">MEVVASRSVAFFGLLFGAQTFPVMLGQVGVLQTGWFWGYNVAIFGGLLLCVVAAIARRFVRILNIFVSGAWLVAMATWPLAVVDPSVVADERPWLWFLCTVATATAAIALSTWAATAYLVLAPALYGVIRLTPPGGGAHWDLAALDTVYAILLGGAVLLIITLLRQAAASVDAAQATALARYTHAVRQHATEVERVQVDSIVHDSVLTTLISAARAYTPDAMELSATMAGNAIGHLKEAQASSPDDESLVGVNQLADRITGSAEALSAPFPSRVMGIGVGSIAVQTAEALYSASVQAMVNSLQHAGPAESVDRWLRITGEGADGLEIEIGDTGVGFDLEDVPTERLGLRISIVERVANAGGERRHRLPARGGNGHHDPLAGSGCRGCGRGGVVVITIPRYIIVALAAVFSGYHLLLAVYSLDIPRDKVPFIAAMILYAIATTLSLWPSKVGRMPLWMAIANVAVSIALPLLVTAQLDVHGSVGSDYSTWYPAAIGTLMVITSTRRRHFLAWVGVGSLAVQTALWAGPGALATLGVVGSIVWVAVSHVLSRSLAKISRDAQQYVVAEREAAEWQAAQEAHLFERQFRLRQTNRMALPMLRQIVAARGDLTDAQRQECVYLEGAIRDEIRGRKLLNNRVREQVMRARRRGAIVTLLDEGGIDELSDTELERVLNSLADALRNSDTDRLIARTVPEGSDVAVTVVGLNSADGGNSSALGHTDEDEDDDQVDLWLEIPRALER</sequence>
<keyword evidence="1" id="KW-0812">Transmembrane</keyword>
<organism evidence="2 3">
    <name type="scientific">Leifsonella bigeumensis</name>
    <dbReference type="NCBI Taxonomy" id="433643"/>
    <lineage>
        <taxon>Bacteria</taxon>
        <taxon>Bacillati</taxon>
        <taxon>Actinomycetota</taxon>
        <taxon>Actinomycetes</taxon>
        <taxon>Micrococcales</taxon>
        <taxon>Microbacteriaceae</taxon>
        <taxon>Leifsonella</taxon>
    </lineage>
</organism>
<name>A0ABP7FAR9_9MICO</name>
<comment type="caution">
    <text evidence="2">The sequence shown here is derived from an EMBL/GenBank/DDBJ whole genome shotgun (WGS) entry which is preliminary data.</text>
</comment>
<evidence type="ECO:0000313" key="3">
    <source>
        <dbReference type="Proteomes" id="UP001501004"/>
    </source>
</evidence>
<feature type="transmembrane region" description="Helical" evidence="1">
    <location>
        <begin position="428"/>
        <end position="447"/>
    </location>
</feature>
<feature type="transmembrane region" description="Helical" evidence="1">
    <location>
        <begin position="62"/>
        <end position="82"/>
    </location>
</feature>
<feature type="transmembrane region" description="Helical" evidence="1">
    <location>
        <begin position="94"/>
        <end position="121"/>
    </location>
</feature>
<feature type="transmembrane region" description="Helical" evidence="1">
    <location>
        <begin position="400"/>
        <end position="421"/>
    </location>
</feature>
<keyword evidence="1" id="KW-0472">Membrane</keyword>
<dbReference type="InterPro" id="IPR036890">
    <property type="entry name" value="HATPase_C_sf"/>
</dbReference>
<evidence type="ECO:0000256" key="1">
    <source>
        <dbReference type="SAM" id="Phobius"/>
    </source>
</evidence>
<accession>A0ABP7FAR9</accession>
<gene>
    <name evidence="2" type="ORF">GCM10022239_09070</name>
</gene>
<feature type="transmembrane region" description="Helical" evidence="1">
    <location>
        <begin position="453"/>
        <end position="472"/>
    </location>
</feature>
<dbReference type="Gene3D" id="3.30.565.10">
    <property type="entry name" value="Histidine kinase-like ATPase, C-terminal domain"/>
    <property type="match status" value="1"/>
</dbReference>
<keyword evidence="3" id="KW-1185">Reference proteome</keyword>
<feature type="transmembrane region" description="Helical" evidence="1">
    <location>
        <begin position="142"/>
        <end position="164"/>
    </location>
</feature>
<reference evidence="3" key="1">
    <citation type="journal article" date="2019" name="Int. J. Syst. Evol. Microbiol.">
        <title>The Global Catalogue of Microorganisms (GCM) 10K type strain sequencing project: providing services to taxonomists for standard genome sequencing and annotation.</title>
        <authorList>
            <consortium name="The Broad Institute Genomics Platform"/>
            <consortium name="The Broad Institute Genome Sequencing Center for Infectious Disease"/>
            <person name="Wu L."/>
            <person name="Ma J."/>
        </authorList>
    </citation>
    <scope>NUCLEOTIDE SEQUENCE [LARGE SCALE GENOMIC DNA]</scope>
    <source>
        <strain evidence="3">JCM 16949</strain>
    </source>
</reference>
<proteinExistence type="predicted"/>
<feature type="transmembrane region" description="Helical" evidence="1">
    <location>
        <begin position="531"/>
        <end position="548"/>
    </location>
</feature>
<dbReference type="EMBL" id="BAABAE010000002">
    <property type="protein sequence ID" value="GAA3735187.1"/>
    <property type="molecule type" value="Genomic_DNA"/>
</dbReference>
<evidence type="ECO:0008006" key="4">
    <source>
        <dbReference type="Google" id="ProtNLM"/>
    </source>
</evidence>
<evidence type="ECO:0000313" key="2">
    <source>
        <dbReference type="EMBL" id="GAA3735187.1"/>
    </source>
</evidence>
<dbReference type="RefSeq" id="WP_344754154.1">
    <property type="nucleotide sequence ID" value="NZ_BAABAE010000002.1"/>
</dbReference>
<protein>
    <recommendedName>
        <fullName evidence="4">Signal transduction histidine kinase</fullName>
    </recommendedName>
</protein>